<dbReference type="GO" id="GO:0010369">
    <property type="term" value="C:chromocenter"/>
    <property type="evidence" value="ECO:0007669"/>
    <property type="project" value="TreeGrafter"/>
</dbReference>
<proteinExistence type="predicted"/>
<evidence type="ECO:0000313" key="2">
    <source>
        <dbReference type="EMBL" id="CEK54040.1"/>
    </source>
</evidence>
<protein>
    <recommendedName>
        <fullName evidence="1">MBD domain-containing protein</fullName>
    </recommendedName>
</protein>
<gene>
    <name evidence="2" type="primary">ORF21818</name>
</gene>
<evidence type="ECO:0000259" key="1">
    <source>
        <dbReference type="PROSITE" id="PS50982"/>
    </source>
</evidence>
<feature type="domain" description="MBD" evidence="1">
    <location>
        <begin position="37"/>
        <end position="105"/>
    </location>
</feature>
<feature type="non-terminal residue" evidence="2">
    <location>
        <position position="105"/>
    </location>
</feature>
<dbReference type="InterPro" id="IPR016177">
    <property type="entry name" value="DNA-bd_dom_sf"/>
</dbReference>
<dbReference type="GO" id="GO:0005634">
    <property type="term" value="C:nucleus"/>
    <property type="evidence" value="ECO:0007669"/>
    <property type="project" value="TreeGrafter"/>
</dbReference>
<feature type="non-terminal residue" evidence="2">
    <location>
        <position position="1"/>
    </location>
</feature>
<dbReference type="InterPro" id="IPR001739">
    <property type="entry name" value="Methyl_CpG_DNA-bd"/>
</dbReference>
<name>A0A0B6YEX6_9EUPU</name>
<dbReference type="SUPFAM" id="SSF54171">
    <property type="entry name" value="DNA-binding domain"/>
    <property type="match status" value="1"/>
</dbReference>
<sequence length="105" mass="11565">SIASVRCSMPVNSISCCSSENRSQSCSPAHRLTTSTPNAGADRKVKVPYSWQRKFENGVIVYLSPSGVVLQSLDQICHYLLSDSTCKCGLECPIQLDKFFNFDPD</sequence>
<accession>A0A0B6YEX6</accession>
<dbReference type="GO" id="GO:0003677">
    <property type="term" value="F:DNA binding"/>
    <property type="evidence" value="ECO:0007669"/>
    <property type="project" value="InterPro"/>
</dbReference>
<reference evidence="2" key="1">
    <citation type="submission" date="2014-12" db="EMBL/GenBank/DDBJ databases">
        <title>Insight into the proteome of Arion vulgaris.</title>
        <authorList>
            <person name="Aradska J."/>
            <person name="Bulat T."/>
            <person name="Smidak R."/>
            <person name="Sarate P."/>
            <person name="Gangsoo J."/>
            <person name="Sialana F."/>
            <person name="Bilban M."/>
            <person name="Lubec G."/>
        </authorList>
    </citation>
    <scope>NUCLEOTIDE SEQUENCE</scope>
    <source>
        <tissue evidence="2">Skin</tissue>
    </source>
</reference>
<dbReference type="PROSITE" id="PS50982">
    <property type="entry name" value="MBD"/>
    <property type="match status" value="1"/>
</dbReference>
<dbReference type="PANTHER" id="PTHR16112:SF16">
    <property type="entry name" value="SIX-BANDED, ISOFORM H"/>
    <property type="match status" value="1"/>
</dbReference>
<dbReference type="GO" id="GO:0003682">
    <property type="term" value="F:chromatin binding"/>
    <property type="evidence" value="ECO:0007669"/>
    <property type="project" value="TreeGrafter"/>
</dbReference>
<dbReference type="EMBL" id="HACG01007175">
    <property type="protein sequence ID" value="CEK54040.1"/>
    <property type="molecule type" value="Transcribed_RNA"/>
</dbReference>
<dbReference type="AlphaFoldDB" id="A0A0B6YEX6"/>
<dbReference type="PANTHER" id="PTHR16112">
    <property type="entry name" value="METHYL-CPG BINDING PROTEIN, DROSOPHILA"/>
    <property type="match status" value="1"/>
</dbReference>
<organism evidence="2">
    <name type="scientific">Arion vulgaris</name>
    <dbReference type="NCBI Taxonomy" id="1028688"/>
    <lineage>
        <taxon>Eukaryota</taxon>
        <taxon>Metazoa</taxon>
        <taxon>Spiralia</taxon>
        <taxon>Lophotrochozoa</taxon>
        <taxon>Mollusca</taxon>
        <taxon>Gastropoda</taxon>
        <taxon>Heterobranchia</taxon>
        <taxon>Euthyneura</taxon>
        <taxon>Panpulmonata</taxon>
        <taxon>Eupulmonata</taxon>
        <taxon>Stylommatophora</taxon>
        <taxon>Helicina</taxon>
        <taxon>Arionoidea</taxon>
        <taxon>Arionidae</taxon>
        <taxon>Arion</taxon>
    </lineage>
</organism>